<comment type="caution">
    <text evidence="1">The sequence shown here is derived from an EMBL/GenBank/DDBJ whole genome shotgun (WGS) entry which is preliminary data.</text>
</comment>
<gene>
    <name evidence="1" type="ORF">A8975_2230</name>
</gene>
<evidence type="ECO:0000313" key="1">
    <source>
        <dbReference type="EMBL" id="TDY10504.1"/>
    </source>
</evidence>
<dbReference type="PROSITE" id="PS51257">
    <property type="entry name" value="PROKAR_LIPOPROTEIN"/>
    <property type="match status" value="1"/>
</dbReference>
<dbReference type="EMBL" id="SOQZ01000005">
    <property type="protein sequence ID" value="TDY10504.1"/>
    <property type="molecule type" value="Genomic_DNA"/>
</dbReference>
<protein>
    <recommendedName>
        <fullName evidence="3">DUF4296 domain-containing protein</fullName>
    </recommendedName>
</protein>
<organism evidence="1 2">
    <name type="scientific">Meridianimaribacter flavus</name>
    <dbReference type="NCBI Taxonomy" id="571115"/>
    <lineage>
        <taxon>Bacteria</taxon>
        <taxon>Pseudomonadati</taxon>
        <taxon>Bacteroidota</taxon>
        <taxon>Flavobacteriia</taxon>
        <taxon>Flavobacteriales</taxon>
        <taxon>Flavobacteriaceae</taxon>
        <taxon>Meridianimaribacter</taxon>
    </lineage>
</organism>
<evidence type="ECO:0000313" key="2">
    <source>
        <dbReference type="Proteomes" id="UP000294930"/>
    </source>
</evidence>
<dbReference type="RefSeq" id="WP_134200513.1">
    <property type="nucleotide sequence ID" value="NZ_SOQZ01000005.1"/>
</dbReference>
<accession>A0ABY2G3D7</accession>
<proteinExistence type="predicted"/>
<dbReference type="Proteomes" id="UP000294930">
    <property type="component" value="Unassembled WGS sequence"/>
</dbReference>
<reference evidence="1 2" key="1">
    <citation type="submission" date="2019-03" db="EMBL/GenBank/DDBJ databases">
        <title>Genomic Encyclopedia of Type Strains, Phase III (KMG-III): the genomes of soil and plant-associated and newly described type strains.</title>
        <authorList>
            <person name="Whitman W."/>
        </authorList>
    </citation>
    <scope>NUCLEOTIDE SEQUENCE [LARGE SCALE GENOMIC DNA]</scope>
    <source>
        <strain evidence="1 2">CGMCC 1.10957</strain>
    </source>
</reference>
<sequence length="116" mass="13042">MRKVICYLIFAFTTSLLVGCKTDNVDGIVIGDTLFVHQSFSRNKKMKKLIQQSLNKDTNALVSLKNFPNGGAASSYDLGYVITQIIYRLGEEEFISLVKRFPENEQDFEGLIDVGL</sequence>
<evidence type="ECO:0008006" key="3">
    <source>
        <dbReference type="Google" id="ProtNLM"/>
    </source>
</evidence>
<name>A0ABY2G3D7_9FLAO</name>
<keyword evidence="2" id="KW-1185">Reference proteome</keyword>